<evidence type="ECO:0000256" key="1">
    <source>
        <dbReference type="ARBA" id="ARBA00001933"/>
    </source>
</evidence>
<keyword evidence="4 7" id="KW-0808">Transferase</keyword>
<dbReference type="SUPFAM" id="SSF53756">
    <property type="entry name" value="UDP-Glycosyltransferase/glycogen phosphorylase"/>
    <property type="match status" value="1"/>
</dbReference>
<dbReference type="PANTHER" id="PTHR11468">
    <property type="entry name" value="GLYCOGEN PHOSPHORYLASE"/>
    <property type="match status" value="1"/>
</dbReference>
<dbReference type="GO" id="GO:0005980">
    <property type="term" value="P:glycogen catabolic process"/>
    <property type="evidence" value="ECO:0007669"/>
    <property type="project" value="TreeGrafter"/>
</dbReference>
<evidence type="ECO:0000256" key="3">
    <source>
        <dbReference type="ARBA" id="ARBA00022676"/>
    </source>
</evidence>
<dbReference type="RefSeq" id="WP_167554151.1">
    <property type="nucleotide sequence ID" value="NZ_SCFR01000032.1"/>
</dbReference>
<sequence length="390" mass="46137">MRDISDIEQRIQDNLYELFAKQFDCARDGELFTSLANSVRQIIGKKWFESYACARKDKQVYLLSFEYSFGNQLLKNLIKLDLLNEVKELFKKHNLNFEDIKDEDIEFALGFGDLGITSGAMLDLFASEKHNIYAYGLRYRRGMLKQEIVNGEQIEKPDDWKVNKNPWEHEKGFSHYVNFKDYAVKAIPYDIPLLSNDGNHVNTLRLWKSFSINDLDFKKFSNGDIEDAYKDINRANSIVEFLYPIESNIEGKKLRLRQEYFFASSSIQDIFKKYKKYVDDEVYNIYKHVKIQIHDIHPVMSILVFIDVLINKHKLTFKNSLEIAKKTFIFFQHSLLPETFESWDLKLINEICPNILDIIYMLDKHIKDEFLNNEKFNLPLIIIRDGYVCM</sequence>
<evidence type="ECO:0000256" key="5">
    <source>
        <dbReference type="ARBA" id="ARBA00022898"/>
    </source>
</evidence>
<proteinExistence type="inferred from homology"/>
<evidence type="ECO:0000256" key="7">
    <source>
        <dbReference type="RuleBase" id="RU000587"/>
    </source>
</evidence>
<keyword evidence="3 7" id="KW-0328">Glycosyltransferase</keyword>
<comment type="catalytic activity">
    <reaction evidence="7">
        <text>[(1-&gt;4)-alpha-D-glucosyl](n) + phosphate = [(1-&gt;4)-alpha-D-glucosyl](n-1) + alpha-D-glucose 1-phosphate</text>
        <dbReference type="Rhea" id="RHEA:41732"/>
        <dbReference type="Rhea" id="RHEA-COMP:9584"/>
        <dbReference type="Rhea" id="RHEA-COMP:9586"/>
        <dbReference type="ChEBI" id="CHEBI:15444"/>
        <dbReference type="ChEBI" id="CHEBI:43474"/>
        <dbReference type="ChEBI" id="CHEBI:58601"/>
        <dbReference type="EC" id="2.4.1.1"/>
    </reaction>
</comment>
<protein>
    <recommendedName>
        <fullName evidence="7">Alpha-1,4 glucan phosphorylase</fullName>
        <ecNumber evidence="7">2.4.1.1</ecNumber>
    </recommendedName>
</protein>
<dbReference type="Pfam" id="PF00343">
    <property type="entry name" value="Phosphorylase"/>
    <property type="match status" value="1"/>
</dbReference>
<evidence type="ECO:0000313" key="9">
    <source>
        <dbReference type="Proteomes" id="UP000297454"/>
    </source>
</evidence>
<keyword evidence="6 7" id="KW-0119">Carbohydrate metabolism</keyword>
<feature type="non-terminal residue" evidence="8">
    <location>
        <position position="390"/>
    </location>
</feature>
<dbReference type="InterPro" id="IPR000811">
    <property type="entry name" value="Glyco_trans_35"/>
</dbReference>
<dbReference type="EMBL" id="SCFR01000032">
    <property type="protein sequence ID" value="TFF64629.1"/>
    <property type="molecule type" value="Genomic_DNA"/>
</dbReference>
<dbReference type="PANTHER" id="PTHR11468:SF3">
    <property type="entry name" value="GLYCOGEN PHOSPHORYLASE, LIVER FORM"/>
    <property type="match status" value="1"/>
</dbReference>
<organism evidence="8 9">
    <name type="scientific">Helcococcus ovis</name>
    <dbReference type="NCBI Taxonomy" id="72026"/>
    <lineage>
        <taxon>Bacteria</taxon>
        <taxon>Bacillati</taxon>
        <taxon>Bacillota</taxon>
        <taxon>Tissierellia</taxon>
        <taxon>Tissierellales</taxon>
        <taxon>Peptoniphilaceae</taxon>
        <taxon>Helcococcus</taxon>
    </lineage>
</organism>
<dbReference type="FunFam" id="3.40.50.2000:FF:000153">
    <property type="entry name" value="Alpha-1,4 glucan phosphorylase"/>
    <property type="match status" value="1"/>
</dbReference>
<dbReference type="GO" id="GO:0005737">
    <property type="term" value="C:cytoplasm"/>
    <property type="evidence" value="ECO:0007669"/>
    <property type="project" value="TreeGrafter"/>
</dbReference>
<comment type="similarity">
    <text evidence="2 7">Belongs to the glycogen phosphorylase family.</text>
</comment>
<comment type="caution">
    <text evidence="8">The sequence shown here is derived from an EMBL/GenBank/DDBJ whole genome shotgun (WGS) entry which is preliminary data.</text>
</comment>
<evidence type="ECO:0000256" key="2">
    <source>
        <dbReference type="ARBA" id="ARBA00006047"/>
    </source>
</evidence>
<name>A0A4V3IY49_9FIRM</name>
<reference evidence="8 9" key="1">
    <citation type="submission" date="2019-01" db="EMBL/GenBank/DDBJ databases">
        <title>Draft Genome Sequences of Helcococcus ovis Strains Isolated from the Uterus and Vagina of Dairy Cows with Metritis.</title>
        <authorList>
            <person name="Cunha F."/>
            <person name="Jeon S.J."/>
            <person name="Kutzer P."/>
            <person name="Galvao K.N."/>
        </authorList>
    </citation>
    <scope>NUCLEOTIDE SEQUENCE [LARGE SCALE GENOMIC DNA]</scope>
    <source>
        <strain evidence="8 9">KG-37</strain>
    </source>
</reference>
<keyword evidence="9" id="KW-1185">Reference proteome</keyword>
<dbReference type="GO" id="GO:0008184">
    <property type="term" value="F:glycogen phosphorylase activity"/>
    <property type="evidence" value="ECO:0007669"/>
    <property type="project" value="InterPro"/>
</dbReference>
<dbReference type="Proteomes" id="UP000297454">
    <property type="component" value="Unassembled WGS sequence"/>
</dbReference>
<dbReference type="AlphaFoldDB" id="A0A4V3IY49"/>
<dbReference type="GO" id="GO:0030170">
    <property type="term" value="F:pyridoxal phosphate binding"/>
    <property type="evidence" value="ECO:0007669"/>
    <property type="project" value="TreeGrafter"/>
</dbReference>
<dbReference type="EC" id="2.4.1.1" evidence="7"/>
<evidence type="ECO:0000313" key="8">
    <source>
        <dbReference type="EMBL" id="TFF64629.1"/>
    </source>
</evidence>
<comment type="cofactor">
    <cofactor evidence="1 7">
        <name>pyridoxal 5'-phosphate</name>
        <dbReference type="ChEBI" id="CHEBI:597326"/>
    </cofactor>
</comment>
<accession>A0A4V3IY49</accession>
<gene>
    <name evidence="8" type="ORF">EQF91_07420</name>
</gene>
<keyword evidence="5 7" id="KW-0663">Pyridoxal phosphate</keyword>
<evidence type="ECO:0000256" key="6">
    <source>
        <dbReference type="ARBA" id="ARBA00023277"/>
    </source>
</evidence>
<evidence type="ECO:0000256" key="4">
    <source>
        <dbReference type="ARBA" id="ARBA00022679"/>
    </source>
</evidence>
<comment type="function">
    <text evidence="7">Allosteric enzyme that catalyzes the rate-limiting step in glycogen catabolism, the phosphorolytic cleavage of glycogen to produce glucose-1-phosphate, and plays a central role in maintaining cellular and organismal glucose homeostasis.</text>
</comment>
<dbReference type="Gene3D" id="3.40.50.2000">
    <property type="entry name" value="Glycogen Phosphorylase B"/>
    <property type="match status" value="1"/>
</dbReference>